<reference evidence="3" key="1">
    <citation type="journal article" date="2012" name="Nat. Biotechnol.">
        <title>Reference genome sequence of the model plant Setaria.</title>
        <authorList>
            <person name="Bennetzen J.L."/>
            <person name="Schmutz J."/>
            <person name="Wang H."/>
            <person name="Percifield R."/>
            <person name="Hawkins J."/>
            <person name="Pontaroli A.C."/>
            <person name="Estep M."/>
            <person name="Feng L."/>
            <person name="Vaughn J.N."/>
            <person name="Grimwood J."/>
            <person name="Jenkins J."/>
            <person name="Barry K."/>
            <person name="Lindquist E."/>
            <person name="Hellsten U."/>
            <person name="Deshpande S."/>
            <person name="Wang X."/>
            <person name="Wu X."/>
            <person name="Mitros T."/>
            <person name="Triplett J."/>
            <person name="Yang X."/>
            <person name="Ye C.Y."/>
            <person name="Mauro-Herrera M."/>
            <person name="Wang L."/>
            <person name="Li P."/>
            <person name="Sharma M."/>
            <person name="Sharma R."/>
            <person name="Ronald P.C."/>
            <person name="Panaud O."/>
            <person name="Kellogg E.A."/>
            <person name="Brutnell T.P."/>
            <person name="Doust A.N."/>
            <person name="Tuskan G.A."/>
            <person name="Rokhsar D."/>
            <person name="Devos K.M."/>
        </authorList>
    </citation>
    <scope>NUCLEOTIDE SEQUENCE [LARGE SCALE GENOMIC DNA]</scope>
    <source>
        <strain evidence="3">cv. Yugu1</strain>
    </source>
</reference>
<dbReference type="HOGENOM" id="CLU_2390212_0_0_1"/>
<feature type="domain" description="No apical meristem-associated C-terminal" evidence="1">
    <location>
        <begin position="3"/>
        <end position="84"/>
    </location>
</feature>
<sequence>MENLWAKKEKAEELKEVRKKERNDVRLPVETRRLELKHENRRLDLQQQELALKQRNDDEKIINMDLRGMSERQQKFYMDMQDEIITRRFGGGAS</sequence>
<keyword evidence="3" id="KW-1185">Reference proteome</keyword>
<accession>K3YD86</accession>
<evidence type="ECO:0000259" key="1">
    <source>
        <dbReference type="Pfam" id="PF14303"/>
    </source>
</evidence>
<dbReference type="EnsemblPlants" id="KQK96175">
    <property type="protein sequence ID" value="KQK96175"/>
    <property type="gene ID" value="SETIT_012189mg"/>
</dbReference>
<reference evidence="2" key="2">
    <citation type="submission" date="2018-08" db="UniProtKB">
        <authorList>
            <consortium name="EnsemblPlants"/>
        </authorList>
    </citation>
    <scope>IDENTIFICATION</scope>
    <source>
        <strain evidence="2">Yugu1</strain>
    </source>
</reference>
<organism evidence="2 3">
    <name type="scientific">Setaria italica</name>
    <name type="common">Foxtail millet</name>
    <name type="synonym">Panicum italicum</name>
    <dbReference type="NCBI Taxonomy" id="4555"/>
    <lineage>
        <taxon>Eukaryota</taxon>
        <taxon>Viridiplantae</taxon>
        <taxon>Streptophyta</taxon>
        <taxon>Embryophyta</taxon>
        <taxon>Tracheophyta</taxon>
        <taxon>Spermatophyta</taxon>
        <taxon>Magnoliopsida</taxon>
        <taxon>Liliopsida</taxon>
        <taxon>Poales</taxon>
        <taxon>Poaceae</taxon>
        <taxon>PACMAD clade</taxon>
        <taxon>Panicoideae</taxon>
        <taxon>Panicodae</taxon>
        <taxon>Paniceae</taxon>
        <taxon>Cenchrinae</taxon>
        <taxon>Setaria</taxon>
    </lineage>
</organism>
<proteinExistence type="predicted"/>
<protein>
    <recommendedName>
        <fullName evidence="1">No apical meristem-associated C-terminal domain-containing protein</fullName>
    </recommendedName>
</protein>
<dbReference type="Proteomes" id="UP000004995">
    <property type="component" value="Unassembled WGS sequence"/>
</dbReference>
<dbReference type="Gramene" id="KQK96175">
    <property type="protein sequence ID" value="KQK96175"/>
    <property type="gene ID" value="SETIT_012189mg"/>
</dbReference>
<evidence type="ECO:0000313" key="2">
    <source>
        <dbReference type="EnsemblPlants" id="KQK96175"/>
    </source>
</evidence>
<dbReference type="Pfam" id="PF14303">
    <property type="entry name" value="NAM-associated"/>
    <property type="match status" value="1"/>
</dbReference>
<dbReference type="AlphaFoldDB" id="K3YD86"/>
<evidence type="ECO:0000313" key="3">
    <source>
        <dbReference type="Proteomes" id="UP000004995"/>
    </source>
</evidence>
<dbReference type="FunCoup" id="K3YD86">
    <property type="interactions" value="2"/>
</dbReference>
<dbReference type="EMBL" id="AGNK02004047">
    <property type="status" value="NOT_ANNOTATED_CDS"/>
    <property type="molecule type" value="Genomic_DNA"/>
</dbReference>
<dbReference type="OMA" id="NMDLRGM"/>
<dbReference type="InParanoid" id="K3YD86"/>
<name>K3YD86_SETIT</name>
<dbReference type="InterPro" id="IPR029466">
    <property type="entry name" value="NAM-associated_C"/>
</dbReference>